<feature type="domain" description="HTH cro/C1-type" evidence="2">
    <location>
        <begin position="14"/>
        <end position="64"/>
    </location>
</feature>
<evidence type="ECO:0000313" key="4">
    <source>
        <dbReference type="Proteomes" id="UP001432039"/>
    </source>
</evidence>
<dbReference type="Pfam" id="PF01381">
    <property type="entry name" value="HTH_3"/>
    <property type="match status" value="1"/>
</dbReference>
<accession>A0ABZ1TGH5</accession>
<name>A0ABZ1TGH5_STRVG</name>
<evidence type="ECO:0000256" key="1">
    <source>
        <dbReference type="SAM" id="MobiDB-lite"/>
    </source>
</evidence>
<dbReference type="InterPro" id="IPR001387">
    <property type="entry name" value="Cro/C1-type_HTH"/>
</dbReference>
<dbReference type="Gene3D" id="1.10.260.40">
    <property type="entry name" value="lambda repressor-like DNA-binding domains"/>
    <property type="match status" value="1"/>
</dbReference>
<evidence type="ECO:0000259" key="2">
    <source>
        <dbReference type="PROSITE" id="PS50943"/>
    </source>
</evidence>
<dbReference type="InterPro" id="IPR010982">
    <property type="entry name" value="Lambda_DNA-bd_dom_sf"/>
</dbReference>
<dbReference type="RefSeq" id="WP_328963225.1">
    <property type="nucleotide sequence ID" value="NZ_CP108090.1"/>
</dbReference>
<evidence type="ECO:0000313" key="3">
    <source>
        <dbReference type="EMBL" id="WUQ14473.1"/>
    </source>
</evidence>
<reference evidence="3" key="1">
    <citation type="submission" date="2022-10" db="EMBL/GenBank/DDBJ databases">
        <title>The complete genomes of actinobacterial strains from the NBC collection.</title>
        <authorList>
            <person name="Joergensen T.S."/>
            <person name="Alvarez Arevalo M."/>
            <person name="Sterndorff E.B."/>
            <person name="Faurdal D."/>
            <person name="Vuksanovic O."/>
            <person name="Mourched A.-S."/>
            <person name="Charusanti P."/>
            <person name="Shaw S."/>
            <person name="Blin K."/>
            <person name="Weber T."/>
        </authorList>
    </citation>
    <scope>NUCLEOTIDE SEQUENCE</scope>
    <source>
        <strain evidence="3">NBC_00248</strain>
    </source>
</reference>
<sequence>MVDNYGAWLGRQLQRQGMTQTELAAQVNVTRAAVSTWVSGRVTPRPDTVKLIEAALGVVPGASLSMDETVGHERLTWYHRPAHVDGGREYGNAAAFAFDADLSVLAREATQNSLDEILDTGRPVRIRHVLHEISGERLDAFRRVMRWDALREHYESAASAGNKASRALARALRDIEDRGSLVLLRVDDYNANGLTGDDYDDGRFAAVVRRQLDSVKSNASAGGSFGLGKATLWSASSLGMVLINSTLSRPHDGHRERRLIGRIDLPWHTVGDQAYAGPAWLGEADPDRDGAARSWWADEATVEALHLERDSDEPGTSFLVVGAHQGDDEDADLEALHEKLSAGLGRNFWASMISAPGTEPLVEASVVALRDGVEVVAERRVVPDEYEPARSRALRAFLEGATVDRLTAPEQVVERRVRLDVPPLRSPETEADGRPVQHEAVLLVTAAEPDDPRPNQLVCMRGNRMVVMTQTINPPLGGNAYQALLLAGTAAGDSSDGARAAERFLRTAEPPEHDTWKRTEDLVVTYARGVVRSIGEFRAAMREGVLAVVATRDDAPAQDEVIPSVLREVLRIDAPKGPPRNARSHPQVDDVDGHVDDTGAWQVRVEVNLPPQSDPWTLVPVLRFVTRSGPKPAVKWARLVAERNCEVTAEGSLLFKAGARTAVFLGESDVQDHPVPARHARVEVDVQRAKESM</sequence>
<dbReference type="EMBL" id="CP108090">
    <property type="protein sequence ID" value="WUQ14473.1"/>
    <property type="molecule type" value="Genomic_DNA"/>
</dbReference>
<dbReference type="SUPFAM" id="SSF47413">
    <property type="entry name" value="lambda repressor-like DNA-binding domains"/>
    <property type="match status" value="1"/>
</dbReference>
<keyword evidence="4" id="KW-1185">Reference proteome</keyword>
<organism evidence="3 4">
    <name type="scientific">Streptomyces virginiae</name>
    <name type="common">Streptomyces cinnamonensis</name>
    <dbReference type="NCBI Taxonomy" id="1961"/>
    <lineage>
        <taxon>Bacteria</taxon>
        <taxon>Bacillati</taxon>
        <taxon>Actinomycetota</taxon>
        <taxon>Actinomycetes</taxon>
        <taxon>Kitasatosporales</taxon>
        <taxon>Streptomycetaceae</taxon>
        <taxon>Streptomyces</taxon>
    </lineage>
</organism>
<gene>
    <name evidence="3" type="ORF">OG517_25330</name>
</gene>
<protein>
    <submittedName>
        <fullName evidence="3">Helix-turn-helix domain-containing protein</fullName>
    </submittedName>
</protein>
<dbReference type="CDD" id="cd00093">
    <property type="entry name" value="HTH_XRE"/>
    <property type="match status" value="1"/>
</dbReference>
<dbReference type="SMART" id="SM00530">
    <property type="entry name" value="HTH_XRE"/>
    <property type="match status" value="1"/>
</dbReference>
<dbReference type="PROSITE" id="PS50943">
    <property type="entry name" value="HTH_CROC1"/>
    <property type="match status" value="1"/>
</dbReference>
<dbReference type="Proteomes" id="UP001432039">
    <property type="component" value="Chromosome"/>
</dbReference>
<proteinExistence type="predicted"/>
<feature type="region of interest" description="Disordered" evidence="1">
    <location>
        <begin position="574"/>
        <end position="593"/>
    </location>
</feature>